<dbReference type="GO" id="GO:0043531">
    <property type="term" value="F:ADP binding"/>
    <property type="evidence" value="ECO:0007669"/>
    <property type="project" value="InterPro"/>
</dbReference>
<keyword evidence="2" id="KW-0547">Nucleotide-binding</keyword>
<dbReference type="GO" id="GO:0098542">
    <property type="term" value="P:defense response to other organism"/>
    <property type="evidence" value="ECO:0007669"/>
    <property type="project" value="TreeGrafter"/>
</dbReference>
<evidence type="ECO:0000259" key="7">
    <source>
        <dbReference type="Pfam" id="PF23598"/>
    </source>
</evidence>
<reference evidence="9" key="1">
    <citation type="submission" date="2013-01" db="EMBL/GenBank/DDBJ databases">
        <title>Draft Genome Sequence of a Mulberry Tree, Morus notabilis C.K. Schneid.</title>
        <authorList>
            <person name="He N."/>
            <person name="Zhao S."/>
        </authorList>
    </citation>
    <scope>NUCLEOTIDE SEQUENCE</scope>
</reference>
<dbReference type="Pfam" id="PF18052">
    <property type="entry name" value="Rx_N"/>
    <property type="match status" value="1"/>
</dbReference>
<dbReference type="InterPro" id="IPR032675">
    <property type="entry name" value="LRR_dom_sf"/>
</dbReference>
<dbReference type="FunFam" id="1.10.10.10:FF:000322">
    <property type="entry name" value="Probable disease resistance protein At1g63360"/>
    <property type="match status" value="1"/>
</dbReference>
<dbReference type="Pfam" id="PF23598">
    <property type="entry name" value="LRR_14"/>
    <property type="match status" value="1"/>
</dbReference>
<dbReference type="Pfam" id="PF00931">
    <property type="entry name" value="NB-ARC"/>
    <property type="match status" value="1"/>
</dbReference>
<dbReference type="InterPro" id="IPR027417">
    <property type="entry name" value="P-loop_NTPase"/>
</dbReference>
<evidence type="ECO:0000259" key="5">
    <source>
        <dbReference type="Pfam" id="PF18052"/>
    </source>
</evidence>
<feature type="domain" description="Disease resistance R13L4/SHOC-2-like LRR" evidence="7">
    <location>
        <begin position="544"/>
        <end position="667"/>
    </location>
</feature>
<dbReference type="PANTHER" id="PTHR23155">
    <property type="entry name" value="DISEASE RESISTANCE PROTEIN RP"/>
    <property type="match status" value="1"/>
</dbReference>
<dbReference type="PANTHER" id="PTHR23155:SF1052">
    <property type="entry name" value="DISEASE RESISTANCE PROTEIN RPM1"/>
    <property type="match status" value="1"/>
</dbReference>
<gene>
    <name evidence="8" type="ORF">L484_005978</name>
</gene>
<dbReference type="Gene3D" id="1.20.5.4130">
    <property type="match status" value="1"/>
</dbReference>
<dbReference type="InterPro" id="IPR041118">
    <property type="entry name" value="Rx_N"/>
</dbReference>
<dbReference type="Gene3D" id="3.40.50.300">
    <property type="entry name" value="P-loop containing nucleotide triphosphate hydrolases"/>
    <property type="match status" value="1"/>
</dbReference>
<keyword evidence="9" id="KW-1185">Reference proteome</keyword>
<dbReference type="PRINTS" id="PR00364">
    <property type="entry name" value="DISEASERSIST"/>
</dbReference>
<dbReference type="InterPro" id="IPR058922">
    <property type="entry name" value="WHD_DRP"/>
</dbReference>
<sequence length="854" mass="98596">MDLITGSALTTSVAIDKLVSLLITTGEDTKLLKAIELSEVQELRTILELLDSILKDAYVKSQKAVPVSSWLEQIKEVTDLIDNVVDGYMLKVSQRLQQRPLIRRTTPNSSTRRNLSSDVENVKALLIKIQETGWRHYSWEYGFSSRRKNFQRYQPRSVFPLIQEFIVGVDCTENELVRRLTEGETRRSVISLVGCGGIGKTTLAKMVYHNEVVRKHFNCRAWITINRTYSMKEILKVMLIKEIGIEGKQFEEIELMKRQELIGILRQSLRSKRYVVVFDDVWREEYWNVMRDALPDDDNGSRVIITSRSDIVVASCVESLFDHVHRLEPLSEAMSWDLFCRIAFQYDPERRCPPELEKISFEIIRICEALEWQKLLENFYSQLESNPHLGNVCQILALSFDDLPCLLKPCFLYFSIFPKDSLIPNDKLFKLWIAEGYIQEKGGKTLEEVAEEYMNELVRRNLVQACEGFYCLEKFCRVHSLMHDIARKKAEEFSFCQIQEDVNSNSRGKVRRLLISDIVVENALEIFEDSQLRSVFLRNIAALSNSSLVTLFGKYKLLTLLDFENTPLERLPNEVGNLIYRKYLSLKNTQVKMLPRSVGKLCNLQTLDIRNTLLIELPIEINKLQNLRHLLASGHDKKVRLDSTRGVRIKEGIGFLENLQTLMTVEAHHVAYDGDKLHFEEGAFKKLKLLVLRELHGLKVLEIDEGALPLLEELRIGPSPLLKEVPFGIQHLRNLKVLANYSMPSEFVLSMQPDGGSDYRKVEHVPSVLFWYRVQERSYISYKLGEPALLEHLQGLATIVDVFPQYDHRWSFCYSDAEEDVASVSTSTAIGPWNDCRMSFSSDRFSFFSDDIED</sequence>
<dbReference type="InterPro" id="IPR036388">
    <property type="entry name" value="WH-like_DNA-bd_sf"/>
</dbReference>
<protein>
    <submittedName>
        <fullName evidence="8">Disease resistance protein RPM1</fullName>
    </submittedName>
</protein>
<feature type="domain" description="NB-ARC" evidence="4">
    <location>
        <begin position="174"/>
        <end position="346"/>
    </location>
</feature>
<feature type="domain" description="Disease resistance protein winged helix" evidence="6">
    <location>
        <begin position="416"/>
        <end position="486"/>
    </location>
</feature>
<evidence type="ECO:0000256" key="1">
    <source>
        <dbReference type="ARBA" id="ARBA00022737"/>
    </source>
</evidence>
<dbReference type="FunFam" id="3.40.50.300:FF:001091">
    <property type="entry name" value="Probable disease resistance protein At1g61300"/>
    <property type="match status" value="1"/>
</dbReference>
<dbReference type="Proteomes" id="UP000030645">
    <property type="component" value="Unassembled WGS sequence"/>
</dbReference>
<dbReference type="eggNOG" id="KOG4658">
    <property type="taxonomic scope" value="Eukaryota"/>
</dbReference>
<dbReference type="InterPro" id="IPR002182">
    <property type="entry name" value="NB-ARC"/>
</dbReference>
<dbReference type="Gene3D" id="3.80.10.10">
    <property type="entry name" value="Ribonuclease Inhibitor"/>
    <property type="match status" value="1"/>
</dbReference>
<dbReference type="InterPro" id="IPR055414">
    <property type="entry name" value="LRR_R13L4/SHOC2-like"/>
</dbReference>
<dbReference type="SUPFAM" id="SSF52058">
    <property type="entry name" value="L domain-like"/>
    <property type="match status" value="1"/>
</dbReference>
<dbReference type="InterPro" id="IPR044974">
    <property type="entry name" value="Disease_R_plants"/>
</dbReference>
<evidence type="ECO:0000256" key="3">
    <source>
        <dbReference type="ARBA" id="ARBA00022821"/>
    </source>
</evidence>
<dbReference type="EMBL" id="KE345576">
    <property type="protein sequence ID" value="EXC07016.1"/>
    <property type="molecule type" value="Genomic_DNA"/>
</dbReference>
<dbReference type="Gene3D" id="1.10.10.10">
    <property type="entry name" value="Winged helix-like DNA-binding domain superfamily/Winged helix DNA-binding domain"/>
    <property type="match status" value="1"/>
</dbReference>
<keyword evidence="3" id="KW-0611">Plant defense</keyword>
<evidence type="ECO:0000259" key="4">
    <source>
        <dbReference type="Pfam" id="PF00931"/>
    </source>
</evidence>
<feature type="domain" description="Disease resistance N-terminal" evidence="5">
    <location>
        <begin position="12"/>
        <end position="97"/>
    </location>
</feature>
<dbReference type="AlphaFoldDB" id="W9S0X7"/>
<evidence type="ECO:0000313" key="8">
    <source>
        <dbReference type="EMBL" id="EXC07016.1"/>
    </source>
</evidence>
<proteinExistence type="predicted"/>
<keyword evidence="1" id="KW-0677">Repeat</keyword>
<organism evidence="8 9">
    <name type="scientific">Morus notabilis</name>
    <dbReference type="NCBI Taxonomy" id="981085"/>
    <lineage>
        <taxon>Eukaryota</taxon>
        <taxon>Viridiplantae</taxon>
        <taxon>Streptophyta</taxon>
        <taxon>Embryophyta</taxon>
        <taxon>Tracheophyta</taxon>
        <taxon>Spermatophyta</taxon>
        <taxon>Magnoliopsida</taxon>
        <taxon>eudicotyledons</taxon>
        <taxon>Gunneridae</taxon>
        <taxon>Pentapetalae</taxon>
        <taxon>rosids</taxon>
        <taxon>fabids</taxon>
        <taxon>Rosales</taxon>
        <taxon>Moraceae</taxon>
        <taxon>Moreae</taxon>
        <taxon>Morus</taxon>
    </lineage>
</organism>
<name>W9S0X7_9ROSA</name>
<dbReference type="SUPFAM" id="SSF52540">
    <property type="entry name" value="P-loop containing nucleoside triphosphate hydrolases"/>
    <property type="match status" value="1"/>
</dbReference>
<accession>W9S0X7</accession>
<evidence type="ECO:0000259" key="6">
    <source>
        <dbReference type="Pfam" id="PF23559"/>
    </source>
</evidence>
<dbReference type="Pfam" id="PF23559">
    <property type="entry name" value="WHD_DRP"/>
    <property type="match status" value="1"/>
</dbReference>
<evidence type="ECO:0000256" key="2">
    <source>
        <dbReference type="ARBA" id="ARBA00022741"/>
    </source>
</evidence>
<evidence type="ECO:0000313" key="9">
    <source>
        <dbReference type="Proteomes" id="UP000030645"/>
    </source>
</evidence>